<organism evidence="2 3">
    <name type="scientific">Candidatus Blackburnbacteria bacterium RIFCSPHIGHO2_12_FULL_41_13b</name>
    <dbReference type="NCBI Taxonomy" id="1797517"/>
    <lineage>
        <taxon>Bacteria</taxon>
        <taxon>Candidatus Blackburniibacteriota</taxon>
    </lineage>
</organism>
<gene>
    <name evidence="2" type="ORF">A3F61_04000</name>
</gene>
<accession>A0A1G1V589</accession>
<reference evidence="2 3" key="1">
    <citation type="journal article" date="2016" name="Nat. Commun.">
        <title>Thousands of microbial genomes shed light on interconnected biogeochemical processes in an aquifer system.</title>
        <authorList>
            <person name="Anantharaman K."/>
            <person name="Brown C.T."/>
            <person name="Hug L.A."/>
            <person name="Sharon I."/>
            <person name="Castelle C.J."/>
            <person name="Probst A.J."/>
            <person name="Thomas B.C."/>
            <person name="Singh A."/>
            <person name="Wilkins M.J."/>
            <person name="Karaoz U."/>
            <person name="Brodie E.L."/>
            <person name="Williams K.H."/>
            <person name="Hubbard S.S."/>
            <person name="Banfield J.F."/>
        </authorList>
    </citation>
    <scope>NUCLEOTIDE SEQUENCE [LARGE SCALE GENOMIC DNA]</scope>
</reference>
<dbReference type="AlphaFoldDB" id="A0A1G1V589"/>
<proteinExistence type="predicted"/>
<evidence type="ECO:0000256" key="1">
    <source>
        <dbReference type="SAM" id="Coils"/>
    </source>
</evidence>
<protein>
    <submittedName>
        <fullName evidence="2">Uncharacterized protein</fullName>
    </submittedName>
</protein>
<evidence type="ECO:0000313" key="2">
    <source>
        <dbReference type="EMBL" id="OGY10472.1"/>
    </source>
</evidence>
<dbReference type="Proteomes" id="UP000178272">
    <property type="component" value="Unassembled WGS sequence"/>
</dbReference>
<feature type="coiled-coil region" evidence="1">
    <location>
        <begin position="208"/>
        <end position="235"/>
    </location>
</feature>
<dbReference type="EMBL" id="MHCA01000054">
    <property type="protein sequence ID" value="OGY10472.1"/>
    <property type="molecule type" value="Genomic_DNA"/>
</dbReference>
<dbReference type="STRING" id="1797517.A3F61_04000"/>
<name>A0A1G1V589_9BACT</name>
<sequence length="379" mass="43457">MVEPGQVDIDTLNPREIEVGNSYHAYLLAQRRMEGELEFSGKDSPLYHEVDQKMRDVFDKVFGNPQNLEQIDEIIKLPERDIRTSFTGKYQYDSPYLGLFPTIGGEQRDQYLRYFIPRTNEVLLIDIGLHPDRPDPKFFPYADVGAVMPNEEFVGLDAIRTETPPHVQIVKVGENEQYGNLTFDEMSDLVVMASMQLGDKIQTDTEVYDKLMDTVMALRKERAEAKEKVRETNGKHLETRIKALSEAVAKMVRLNSDPFMLRFDKSNLVDELEIDKDDQTRYGEEKYGRNYHLYFSPTDSKLLIAPYTAKEPSGLRGWLLKRASGGRLIPNDVSVDFNKAIEAPDRYWCKAAPVIAEYLMDGIPEKYATRIRGSFGMKG</sequence>
<comment type="caution">
    <text evidence="2">The sequence shown here is derived from an EMBL/GenBank/DDBJ whole genome shotgun (WGS) entry which is preliminary data.</text>
</comment>
<evidence type="ECO:0000313" key="3">
    <source>
        <dbReference type="Proteomes" id="UP000178272"/>
    </source>
</evidence>
<keyword evidence="1" id="KW-0175">Coiled coil</keyword>